<name>A0AAD5U706_9FUNG</name>
<dbReference type="InterPro" id="IPR011993">
    <property type="entry name" value="PH-like_dom_sf"/>
</dbReference>
<dbReference type="PANTHER" id="PTHR12601">
    <property type="entry name" value="EUKARYOTIC TRANSLATION INITIATION FACTOR 3 SUBUNIT EIF-3"/>
    <property type="match status" value="1"/>
</dbReference>
<evidence type="ECO:0000259" key="3">
    <source>
        <dbReference type="PROSITE" id="PS50003"/>
    </source>
</evidence>
<keyword evidence="6" id="KW-1185">Reference proteome</keyword>
<dbReference type="EMBL" id="JADGJW010000123">
    <property type="protein sequence ID" value="KAJ3223612.1"/>
    <property type="molecule type" value="Genomic_DNA"/>
</dbReference>
<dbReference type="PROSITE" id="PS50003">
    <property type="entry name" value="PH_DOMAIN"/>
    <property type="match status" value="1"/>
</dbReference>
<evidence type="ECO:0000313" key="5">
    <source>
        <dbReference type="EMBL" id="KAJ3223612.1"/>
    </source>
</evidence>
<dbReference type="GO" id="GO:0005737">
    <property type="term" value="C:cytoplasm"/>
    <property type="evidence" value="ECO:0007669"/>
    <property type="project" value="TreeGrafter"/>
</dbReference>
<dbReference type="Pfam" id="PF13236">
    <property type="entry name" value="CLU"/>
    <property type="match status" value="1"/>
</dbReference>
<dbReference type="GO" id="GO:0003729">
    <property type="term" value="F:mRNA binding"/>
    <property type="evidence" value="ECO:0007669"/>
    <property type="project" value="TreeGrafter"/>
</dbReference>
<dbReference type="InterPro" id="IPR033646">
    <property type="entry name" value="CLU-central"/>
</dbReference>
<organism evidence="5 6">
    <name type="scientific">Clydaea vesicula</name>
    <dbReference type="NCBI Taxonomy" id="447962"/>
    <lineage>
        <taxon>Eukaryota</taxon>
        <taxon>Fungi</taxon>
        <taxon>Fungi incertae sedis</taxon>
        <taxon>Chytridiomycota</taxon>
        <taxon>Chytridiomycota incertae sedis</taxon>
        <taxon>Chytridiomycetes</taxon>
        <taxon>Lobulomycetales</taxon>
        <taxon>Lobulomycetaceae</taxon>
        <taxon>Clydaea</taxon>
    </lineage>
</organism>
<evidence type="ECO:0008006" key="7">
    <source>
        <dbReference type="Google" id="ProtNLM"/>
    </source>
</evidence>
<keyword evidence="1" id="KW-0963">Cytoplasm</keyword>
<dbReference type="SMART" id="SM00233">
    <property type="entry name" value="PH"/>
    <property type="match status" value="1"/>
</dbReference>
<dbReference type="PROSITE" id="PS51823">
    <property type="entry name" value="CLU"/>
    <property type="match status" value="1"/>
</dbReference>
<comment type="caution">
    <text evidence="5">The sequence shown here is derived from an EMBL/GenBank/DDBJ whole genome shotgun (WGS) entry which is preliminary data.</text>
</comment>
<dbReference type="SUPFAM" id="SSF50729">
    <property type="entry name" value="PH domain-like"/>
    <property type="match status" value="1"/>
</dbReference>
<accession>A0AAD5U706</accession>
<reference evidence="5" key="1">
    <citation type="submission" date="2020-05" db="EMBL/GenBank/DDBJ databases">
        <title>Phylogenomic resolution of chytrid fungi.</title>
        <authorList>
            <person name="Stajich J.E."/>
            <person name="Amses K."/>
            <person name="Simmons R."/>
            <person name="Seto K."/>
            <person name="Myers J."/>
            <person name="Bonds A."/>
            <person name="Quandt C.A."/>
            <person name="Barry K."/>
            <person name="Liu P."/>
            <person name="Grigoriev I."/>
            <person name="Longcore J.E."/>
            <person name="James T.Y."/>
        </authorList>
    </citation>
    <scope>NUCLEOTIDE SEQUENCE</scope>
    <source>
        <strain evidence="5">JEL0476</strain>
    </source>
</reference>
<evidence type="ECO:0000256" key="2">
    <source>
        <dbReference type="SAM" id="MobiDB-lite"/>
    </source>
</evidence>
<dbReference type="SUPFAM" id="SSF48452">
    <property type="entry name" value="TPR-like"/>
    <property type="match status" value="1"/>
</dbReference>
<dbReference type="AlphaFoldDB" id="A0AAD5U706"/>
<gene>
    <name evidence="5" type="ORF">HK099_000904</name>
</gene>
<evidence type="ECO:0000259" key="4">
    <source>
        <dbReference type="PROSITE" id="PS51823"/>
    </source>
</evidence>
<dbReference type="Gene3D" id="1.25.40.10">
    <property type="entry name" value="Tetratricopeptide repeat domain"/>
    <property type="match status" value="1"/>
</dbReference>
<dbReference type="PANTHER" id="PTHR12601:SF6">
    <property type="entry name" value="CLUSTERED MITOCHONDRIA PROTEIN HOMOLOG"/>
    <property type="match status" value="1"/>
</dbReference>
<dbReference type="Proteomes" id="UP001211065">
    <property type="component" value="Unassembled WGS sequence"/>
</dbReference>
<dbReference type="InterPro" id="IPR027523">
    <property type="entry name" value="CLU_prot"/>
</dbReference>
<dbReference type="GO" id="GO:0048312">
    <property type="term" value="P:intracellular distribution of mitochondria"/>
    <property type="evidence" value="ECO:0007669"/>
    <property type="project" value="TreeGrafter"/>
</dbReference>
<feature type="domain" description="Clu" evidence="4">
    <location>
        <begin position="274"/>
        <end position="515"/>
    </location>
</feature>
<dbReference type="Pfam" id="PF12807">
    <property type="entry name" value="eIF3_p135"/>
    <property type="match status" value="1"/>
</dbReference>
<feature type="region of interest" description="Disordered" evidence="2">
    <location>
        <begin position="1032"/>
        <end position="1062"/>
    </location>
</feature>
<dbReference type="InterPro" id="IPR001849">
    <property type="entry name" value="PH_domain"/>
</dbReference>
<evidence type="ECO:0000256" key="1">
    <source>
        <dbReference type="ARBA" id="ARBA00022490"/>
    </source>
</evidence>
<dbReference type="InterPro" id="IPR025697">
    <property type="entry name" value="CLU_dom"/>
</dbReference>
<feature type="compositionally biased region" description="Polar residues" evidence="2">
    <location>
        <begin position="1032"/>
        <end position="1052"/>
    </location>
</feature>
<dbReference type="InterPro" id="IPR011990">
    <property type="entry name" value="TPR-like_helical_dom_sf"/>
</dbReference>
<dbReference type="Pfam" id="PF00169">
    <property type="entry name" value="PH"/>
    <property type="match status" value="1"/>
</dbReference>
<feature type="domain" description="PH" evidence="3">
    <location>
        <begin position="7"/>
        <end position="135"/>
    </location>
</feature>
<evidence type="ECO:0000313" key="6">
    <source>
        <dbReference type="Proteomes" id="UP001211065"/>
    </source>
</evidence>
<sequence length="1226" mass="139037">MAVSKRNIIKQGFIFKRGGSSILSHWKQKFLVLSTSFDAEKNKFNTLLTVYDKRDQLLPPKNEINFSECSVILETKSMDKKINIGPKNNKYFFALTVNGVNKKKVIGNDLRLFLFSTASRSDCEEWIRVLEKCLPKENCYNVQNQRDLINSNNKGLQKVHNLSNSSYTLPRSRSNTNQDYNSDAVSTYSDDSCFTNSDRRSMRSRSCSEINADASPINCERKSLYSAIETMSFCSEPVLTFEELNEMGVRNSNYLHNQIAKSESNKKKGITKGYDSLIHSLIGKQTAFHTEINGSDNWHQKFQKILSIKLENEEMILKRDIMMVEVAGNFKEKAVEQAQKIIDNLHMAQSCKKVFSFPRGVWAGTFNGISYQFIANYDDSTPEQITYAEIRTSQELLGLNSIISTNSGLSVELIINVDYKGFRIVCVPEVYESLNLMQDLIKEHPIILDEANFEKILYSGKILNLKPHFVMLKDNRRVLVPLSTGIQAVKSSSNVESHIALKRMYETFPLDYCNVEDSKQKTTPLLFSKRPSPVRRLRPEFVRSYPHQLCSDALTEWCAHEKHDRDQNDLEVVRAGRFLQEVWIPSFVKKLDELEIRPIDSRTLGLEMHRAGVNVRYLGLIYRLSKIPFIKDMCAIEMIARAFKGIFKCKIRTALLNFRSVGATSIEDQMKEYPVSMFNWLLGKGSKSEKCGVLFDDNVNYTFDNQDNGYNPLNKKDFLSFDVKVKQIGGNSTQTPINEETMNSIISPPEEILAYYLSRHFKSLGKNSKLQKNEDSAQSLTEISSFYNSTGRHEEAKAYANSALGAARKDTCLHSFALAQIIETQCGLQTNSLTIPDASILQLYKKSLQTAEYHWGTSHPLLMGLHDRLSAVFLKANLPKQALEYHLLSLDICFKSLGKNHIVTAGILLSLNNETEQAIKKFNEARHIYQALDADRTLISEVYFHLASALAARGDLDGAILNAKQSKKFREQSLGQYEVRTVETYQLLANLLLANYHNYTGVLTPQIKVNYTEAISCLEKIFRFVKNNKNGRNSRSGFGTSGRNTPSISGRSTPVRPKTHNRSQSLVSQISAKNSNTLNNRFLSGGGTSAHIGGPFFTAPFSPTPTFEKNLIHRLTKKIVKLKLDLIENKQHQEKIRILRQKIKELKARNAAEFIDDANYDDDDVNSPFHNFTAEEAKDVIIKLAAVSPSIYLDGILMRIEEEDETALSEMMIVLQLTESDTVGLN</sequence>
<protein>
    <recommendedName>
        <fullName evidence="7">PH domain-containing protein</fullName>
    </recommendedName>
</protein>
<proteinExistence type="predicted"/>
<dbReference type="Gene3D" id="2.30.29.30">
    <property type="entry name" value="Pleckstrin-homology domain (PH domain)/Phosphotyrosine-binding domain (PTB)"/>
    <property type="match status" value="1"/>
</dbReference>